<dbReference type="EMBL" id="CP016172">
    <property type="protein sequence ID" value="ANN77482.1"/>
    <property type="molecule type" value="Genomic_DNA"/>
</dbReference>
<organism evidence="1 2">
    <name type="scientific">Bordetella flabilis</name>
    <dbReference type="NCBI Taxonomy" id="463014"/>
    <lineage>
        <taxon>Bacteria</taxon>
        <taxon>Pseudomonadati</taxon>
        <taxon>Pseudomonadota</taxon>
        <taxon>Betaproteobacteria</taxon>
        <taxon>Burkholderiales</taxon>
        <taxon>Alcaligenaceae</taxon>
        <taxon>Bordetella</taxon>
    </lineage>
</organism>
<gene>
    <name evidence="1" type="ORF">BAU07_10545</name>
</gene>
<dbReference type="AlphaFoldDB" id="A0A193GBU3"/>
<protein>
    <recommendedName>
        <fullName evidence="3">Peptidase M10 metallopeptidase domain-containing protein</fullName>
    </recommendedName>
</protein>
<dbReference type="KEGG" id="bfz:BAU07_10545"/>
<keyword evidence="2" id="KW-1185">Reference proteome</keyword>
<evidence type="ECO:0000313" key="1">
    <source>
        <dbReference type="EMBL" id="ANN77482.1"/>
    </source>
</evidence>
<accession>A0A193GBU3</accession>
<evidence type="ECO:0000313" key="2">
    <source>
        <dbReference type="Proteomes" id="UP000091926"/>
    </source>
</evidence>
<reference evidence="1 2" key="1">
    <citation type="submission" date="2016-06" db="EMBL/GenBank/DDBJ databases">
        <title>Complete genome sequences of Bordetella bronchialis and Bordetella flabilis.</title>
        <authorList>
            <person name="LiPuma J.J."/>
            <person name="Spilker T."/>
        </authorList>
    </citation>
    <scope>NUCLEOTIDE SEQUENCE [LARGE SCALE GENOMIC DNA]</scope>
    <source>
        <strain evidence="1 2">AU10664</strain>
    </source>
</reference>
<dbReference type="Proteomes" id="UP000091926">
    <property type="component" value="Chromosome"/>
</dbReference>
<dbReference type="SUPFAM" id="SSF55486">
    <property type="entry name" value="Metalloproteases ('zincins'), catalytic domain"/>
    <property type="match status" value="1"/>
</dbReference>
<dbReference type="GO" id="GO:0008237">
    <property type="term" value="F:metallopeptidase activity"/>
    <property type="evidence" value="ECO:0007669"/>
    <property type="project" value="InterPro"/>
</dbReference>
<evidence type="ECO:0008006" key="3">
    <source>
        <dbReference type="Google" id="ProtNLM"/>
    </source>
</evidence>
<proteinExistence type="predicted"/>
<name>A0A193GBU3_9BORD</name>
<dbReference type="Gene3D" id="3.40.390.10">
    <property type="entry name" value="Collagenase (Catalytic Domain)"/>
    <property type="match status" value="1"/>
</dbReference>
<dbReference type="InterPro" id="IPR024079">
    <property type="entry name" value="MetalloPept_cat_dom_sf"/>
</dbReference>
<sequence>MLLLLFTVAAAVADTVPPRYRNVRLFMDPDGPGGQLSSRMPYDPCARYNKALRYTVSGEIVVQFGASRFSFALRDLVAQAAQTWNAKLQPNGCSFSIGWAGLSTPNFVIDDSQSNSAFDAVARAIPRGYEAITHMQAGLYVNAGTPITLSANAAGKVKAMFSGAMSDEDVAQAVALVTLLHEFGHALGLAHPIEEPGNRKDAMGAEYSPYSMEWIPRATFDRGPIMIGATDRMLDVMWKTLGKRPLTLADMQPSDVEAGTVRQMLSCSAIQLLRDAQRDASCPSFLAGGRRVLQYPDLLRPAIGLFND</sequence>